<gene>
    <name evidence="1" type="ORF">Csa_6G510250</name>
</gene>
<evidence type="ECO:0000313" key="2">
    <source>
        <dbReference type="Proteomes" id="UP000029981"/>
    </source>
</evidence>
<reference evidence="1 2" key="3">
    <citation type="journal article" date="2010" name="BMC Genomics">
        <title>Transcriptome sequencing and comparative analysis of cucumber flowers with different sex types.</title>
        <authorList>
            <person name="Guo S."/>
            <person name="Zheng Y."/>
            <person name="Joung J.G."/>
            <person name="Liu S."/>
            <person name="Zhang Z."/>
            <person name="Crasta O.R."/>
            <person name="Sobral B.W."/>
            <person name="Xu Y."/>
            <person name="Huang S."/>
            <person name="Fei Z."/>
        </authorList>
    </citation>
    <scope>NUCLEOTIDE SEQUENCE [LARGE SCALE GENOMIC DNA]</scope>
    <source>
        <strain evidence="2">cv. 9930</strain>
    </source>
</reference>
<keyword evidence="2" id="KW-1185">Reference proteome</keyword>
<sequence>MEKESGGGEQTNTKKERLAKNCRTKRCEEVTGRIRTKKRVERNESSWKQPKALSACLLLLLRAHLPFSRFRRGILELFLRIDSGSEQSNHGNAFPLSKPAST</sequence>
<dbReference type="Proteomes" id="UP000029981">
    <property type="component" value="Chromosome 6"/>
</dbReference>
<accession>A0A0A0KL05</accession>
<reference evidence="1 2" key="4">
    <citation type="journal article" date="2011" name="BMC Genomics">
        <title>RNA-Seq improves annotation of protein-coding genes in the cucumber genome.</title>
        <authorList>
            <person name="Li Z."/>
            <person name="Zhang Z."/>
            <person name="Yan P."/>
            <person name="Huang S."/>
            <person name="Fei Z."/>
            <person name="Lin K."/>
        </authorList>
    </citation>
    <scope>NUCLEOTIDE SEQUENCE [LARGE SCALE GENOMIC DNA]</scope>
    <source>
        <strain evidence="2">cv. 9930</strain>
    </source>
</reference>
<dbReference type="Gramene" id="KGN49007">
    <property type="protein sequence ID" value="KGN49007"/>
    <property type="gene ID" value="Csa_6G510250"/>
</dbReference>
<dbReference type="EMBL" id="CM002927">
    <property type="protein sequence ID" value="KGN49007.1"/>
    <property type="molecule type" value="Genomic_DNA"/>
</dbReference>
<protein>
    <submittedName>
        <fullName evidence="1">Uncharacterized protein</fullName>
    </submittedName>
</protein>
<evidence type="ECO:0000313" key="1">
    <source>
        <dbReference type="EMBL" id="KGN49007.1"/>
    </source>
</evidence>
<proteinExistence type="predicted"/>
<organism evidence="1 2">
    <name type="scientific">Cucumis sativus</name>
    <name type="common">Cucumber</name>
    <dbReference type="NCBI Taxonomy" id="3659"/>
    <lineage>
        <taxon>Eukaryota</taxon>
        <taxon>Viridiplantae</taxon>
        <taxon>Streptophyta</taxon>
        <taxon>Embryophyta</taxon>
        <taxon>Tracheophyta</taxon>
        <taxon>Spermatophyta</taxon>
        <taxon>Magnoliopsida</taxon>
        <taxon>eudicotyledons</taxon>
        <taxon>Gunneridae</taxon>
        <taxon>Pentapetalae</taxon>
        <taxon>rosids</taxon>
        <taxon>fabids</taxon>
        <taxon>Cucurbitales</taxon>
        <taxon>Cucurbitaceae</taxon>
        <taxon>Benincaseae</taxon>
        <taxon>Cucumis</taxon>
    </lineage>
</organism>
<reference evidence="1 2" key="2">
    <citation type="journal article" date="2009" name="PLoS ONE">
        <title>An integrated genetic and cytogenetic map of the cucumber genome.</title>
        <authorList>
            <person name="Ren Y."/>
            <person name="Zhang Z."/>
            <person name="Liu J."/>
            <person name="Staub J.E."/>
            <person name="Han Y."/>
            <person name="Cheng Z."/>
            <person name="Li X."/>
            <person name="Lu J."/>
            <person name="Miao H."/>
            <person name="Kang H."/>
            <person name="Xie B."/>
            <person name="Gu X."/>
            <person name="Wang X."/>
            <person name="Du Y."/>
            <person name="Jin W."/>
            <person name="Huang S."/>
        </authorList>
    </citation>
    <scope>NUCLEOTIDE SEQUENCE [LARGE SCALE GENOMIC DNA]</scope>
    <source>
        <strain evidence="2">cv. 9930</strain>
    </source>
</reference>
<name>A0A0A0KL05_CUCSA</name>
<dbReference type="AlphaFoldDB" id="A0A0A0KL05"/>
<reference evidence="1 2" key="1">
    <citation type="journal article" date="2009" name="Nat. Genet.">
        <title>The genome of the cucumber, Cucumis sativus L.</title>
        <authorList>
            <person name="Huang S."/>
            <person name="Li R."/>
            <person name="Zhang Z."/>
            <person name="Li L."/>
            <person name="Gu X."/>
            <person name="Fan W."/>
            <person name="Lucas W.J."/>
            <person name="Wang X."/>
            <person name="Xie B."/>
            <person name="Ni P."/>
            <person name="Ren Y."/>
            <person name="Zhu H."/>
            <person name="Li J."/>
            <person name="Lin K."/>
            <person name="Jin W."/>
            <person name="Fei Z."/>
            <person name="Li G."/>
            <person name="Staub J."/>
            <person name="Kilian A."/>
            <person name="van der Vossen E.A."/>
            <person name="Wu Y."/>
            <person name="Guo J."/>
            <person name="He J."/>
            <person name="Jia Z."/>
            <person name="Ren Y."/>
            <person name="Tian G."/>
            <person name="Lu Y."/>
            <person name="Ruan J."/>
            <person name="Qian W."/>
            <person name="Wang M."/>
            <person name="Huang Q."/>
            <person name="Li B."/>
            <person name="Xuan Z."/>
            <person name="Cao J."/>
            <person name="Asan"/>
            <person name="Wu Z."/>
            <person name="Zhang J."/>
            <person name="Cai Q."/>
            <person name="Bai Y."/>
            <person name="Zhao B."/>
            <person name="Han Y."/>
            <person name="Li Y."/>
            <person name="Li X."/>
            <person name="Wang S."/>
            <person name="Shi Q."/>
            <person name="Liu S."/>
            <person name="Cho W.K."/>
            <person name="Kim J.Y."/>
            <person name="Xu Y."/>
            <person name="Heller-Uszynska K."/>
            <person name="Miao H."/>
            <person name="Cheng Z."/>
            <person name="Zhang S."/>
            <person name="Wu J."/>
            <person name="Yang Y."/>
            <person name="Kang H."/>
            <person name="Li M."/>
            <person name="Liang H."/>
            <person name="Ren X."/>
            <person name="Shi Z."/>
            <person name="Wen M."/>
            <person name="Jian M."/>
            <person name="Yang H."/>
            <person name="Zhang G."/>
            <person name="Yang Z."/>
            <person name="Chen R."/>
            <person name="Liu S."/>
            <person name="Li J."/>
            <person name="Ma L."/>
            <person name="Liu H."/>
            <person name="Zhou Y."/>
            <person name="Zhao J."/>
            <person name="Fang X."/>
            <person name="Li G."/>
            <person name="Fang L."/>
            <person name="Li Y."/>
            <person name="Liu D."/>
            <person name="Zheng H."/>
            <person name="Zhang Y."/>
            <person name="Qin N."/>
            <person name="Li Z."/>
            <person name="Yang G."/>
            <person name="Yang S."/>
            <person name="Bolund L."/>
            <person name="Kristiansen K."/>
            <person name="Zheng H."/>
            <person name="Li S."/>
            <person name="Zhang X."/>
            <person name="Yang H."/>
            <person name="Wang J."/>
            <person name="Sun R."/>
            <person name="Zhang B."/>
            <person name="Jiang S."/>
            <person name="Wang J."/>
            <person name="Du Y."/>
            <person name="Li S."/>
        </authorList>
    </citation>
    <scope>NUCLEOTIDE SEQUENCE [LARGE SCALE GENOMIC DNA]</scope>
    <source>
        <strain evidence="2">cv. 9930</strain>
    </source>
</reference>